<evidence type="ECO:0000313" key="5">
    <source>
        <dbReference type="Proteomes" id="UP001293718"/>
    </source>
</evidence>
<accession>A0ABU5I9B3</accession>
<dbReference type="InterPro" id="IPR050336">
    <property type="entry name" value="Chromosome_partition/occlusion"/>
</dbReference>
<sequence length="345" mass="37784">MKDRIAQATAAVEKIQPTASAAAVPRPAETVPGATSTAPLTSQPRTAPGTLLAMMGVQKDTERELASLRKQLEKWVGAQPTLPLDPASITPGPFPNRDAESFEGNEWEEFKAAIEKTRGNVQPILVRANAGQEGVYEMVFGRRRTRACAELGLKVLAAVVTDMTDMALWEAMEYENAGRANPSPYEQGRSYKLALDAGLFTSPTALANRIGKDKGLVRRYLLLASLPAEVLEAFPSKRSIQKGWAEKLADAVQKDPDGVSQRAQKAREEKGRLGAREVFEILTVSANARPQRIEIAGSHGRPVATLECADRWLSVKLSKEMRLTPRLVEAIQALLEKERDKLHKQ</sequence>
<dbReference type="Proteomes" id="UP001293718">
    <property type="component" value="Unassembled WGS sequence"/>
</dbReference>
<dbReference type="InterPro" id="IPR004437">
    <property type="entry name" value="ParB/RepB/Spo0J"/>
</dbReference>
<dbReference type="InterPro" id="IPR037972">
    <property type="entry name" value="RepB_N"/>
</dbReference>
<evidence type="ECO:0000256" key="2">
    <source>
        <dbReference type="SAM" id="MobiDB-lite"/>
    </source>
</evidence>
<comment type="similarity">
    <text evidence="1">Belongs to the ParB family.</text>
</comment>
<dbReference type="PANTHER" id="PTHR33375">
    <property type="entry name" value="CHROMOSOME-PARTITIONING PROTEIN PARB-RELATED"/>
    <property type="match status" value="1"/>
</dbReference>
<dbReference type="Gene3D" id="1.10.10.2830">
    <property type="match status" value="1"/>
</dbReference>
<dbReference type="NCBIfam" id="TIGR00180">
    <property type="entry name" value="parB_part"/>
    <property type="match status" value="1"/>
</dbReference>
<evidence type="ECO:0000259" key="3">
    <source>
        <dbReference type="SMART" id="SM00470"/>
    </source>
</evidence>
<comment type="caution">
    <text evidence="4">The sequence shown here is derived from an EMBL/GenBank/DDBJ whole genome shotgun (WGS) entry which is preliminary data.</text>
</comment>
<reference evidence="4 5" key="1">
    <citation type="submission" date="2023-11" db="EMBL/GenBank/DDBJ databases">
        <title>Draft genome of Azohydromonas lata strain H1 (DSM1123), a polyhydroxyalkanoate producer.</title>
        <authorList>
            <person name="Traversa D."/>
            <person name="D'Addabbo P."/>
            <person name="Pazzani C."/>
            <person name="Manzari C."/>
            <person name="Chiara M."/>
            <person name="Scrascia M."/>
        </authorList>
    </citation>
    <scope>NUCLEOTIDE SEQUENCE [LARGE SCALE GENOMIC DNA]</scope>
    <source>
        <strain evidence="4 5">H1</strain>
        <plasmid evidence="4">unnamed</plasmid>
    </source>
</reference>
<dbReference type="Gene3D" id="3.90.1530.10">
    <property type="entry name" value="Conserved hypothetical protein from pyrococcus furiosus pfu- 392566-001, ParB domain"/>
    <property type="match status" value="1"/>
</dbReference>
<protein>
    <submittedName>
        <fullName evidence="4">ParB/RepB/Spo0J family partition protein</fullName>
    </submittedName>
</protein>
<dbReference type="InterPro" id="IPR036086">
    <property type="entry name" value="ParB/Sulfiredoxin_sf"/>
</dbReference>
<geneLocation type="plasmid" evidence="4">
    <name>unnamed</name>
</geneLocation>
<proteinExistence type="inferred from homology"/>
<dbReference type="SUPFAM" id="SSF109709">
    <property type="entry name" value="KorB DNA-binding domain-like"/>
    <property type="match status" value="1"/>
</dbReference>
<evidence type="ECO:0000313" key="4">
    <source>
        <dbReference type="EMBL" id="MDZ5455211.1"/>
    </source>
</evidence>
<dbReference type="CDD" id="cd16405">
    <property type="entry name" value="RepB_like_N"/>
    <property type="match status" value="1"/>
</dbReference>
<dbReference type="RefSeq" id="WP_322464206.1">
    <property type="nucleotide sequence ID" value="NZ_JAXOJX010000001.1"/>
</dbReference>
<organism evidence="4 5">
    <name type="scientific">Azohydromonas lata</name>
    <dbReference type="NCBI Taxonomy" id="45677"/>
    <lineage>
        <taxon>Bacteria</taxon>
        <taxon>Pseudomonadati</taxon>
        <taxon>Pseudomonadota</taxon>
        <taxon>Betaproteobacteria</taxon>
        <taxon>Burkholderiales</taxon>
        <taxon>Sphaerotilaceae</taxon>
        <taxon>Azohydromonas</taxon>
    </lineage>
</organism>
<dbReference type="SMART" id="SM00470">
    <property type="entry name" value="ParB"/>
    <property type="match status" value="1"/>
</dbReference>
<dbReference type="Pfam" id="PF02195">
    <property type="entry name" value="ParB_N"/>
    <property type="match status" value="1"/>
</dbReference>
<dbReference type="SUPFAM" id="SSF110849">
    <property type="entry name" value="ParB/Sulfiredoxin"/>
    <property type="match status" value="1"/>
</dbReference>
<evidence type="ECO:0000256" key="1">
    <source>
        <dbReference type="ARBA" id="ARBA00006295"/>
    </source>
</evidence>
<dbReference type="PANTHER" id="PTHR33375:SF1">
    <property type="entry name" value="CHROMOSOME-PARTITIONING PROTEIN PARB-RELATED"/>
    <property type="match status" value="1"/>
</dbReference>
<keyword evidence="4" id="KW-0614">Plasmid</keyword>
<feature type="compositionally biased region" description="Polar residues" evidence="2">
    <location>
        <begin position="33"/>
        <end position="45"/>
    </location>
</feature>
<gene>
    <name evidence="4" type="ORF">SM757_01360</name>
</gene>
<dbReference type="EMBL" id="JAXOJX010000001">
    <property type="protein sequence ID" value="MDZ5455211.1"/>
    <property type="molecule type" value="Genomic_DNA"/>
</dbReference>
<feature type="region of interest" description="Disordered" evidence="2">
    <location>
        <begin position="18"/>
        <end position="47"/>
    </location>
</feature>
<dbReference type="InterPro" id="IPR003115">
    <property type="entry name" value="ParB_N"/>
</dbReference>
<feature type="domain" description="ParB-like N-terminal" evidence="3">
    <location>
        <begin position="82"/>
        <end position="182"/>
    </location>
</feature>
<name>A0ABU5I9B3_9BURK</name>
<keyword evidence="5" id="KW-1185">Reference proteome</keyword>